<dbReference type="Proteomes" id="UP000887540">
    <property type="component" value="Unplaced"/>
</dbReference>
<protein>
    <submittedName>
        <fullName evidence="2">Uncharacterized protein</fullName>
    </submittedName>
</protein>
<dbReference type="SUPFAM" id="SSF52540">
    <property type="entry name" value="P-loop containing nucleoside triphosphate hydrolases"/>
    <property type="match status" value="1"/>
</dbReference>
<dbReference type="AlphaFoldDB" id="A0A914DYH6"/>
<dbReference type="WBParaSite" id="ACRNAN_scaffold4802.g24057.t1">
    <property type="protein sequence ID" value="ACRNAN_scaffold4802.g24057.t1"/>
    <property type="gene ID" value="ACRNAN_scaffold4802.g24057"/>
</dbReference>
<sequence>MPIEFQLNNRRTISFDEDSICASKEVSSDNKKLGMSSNISMDELDTSLLRTLNHNTSIIPSQTPIHGEKLESIPEIANPVPGQVKEINVLICGESKVDKSTWINATLNYMTYRTFEEALIGPEISSSSTWNDENGIQHLVRLIDTPEMVDVRGSDSDKIIANIACEIHGIIILLQPNQTKFSVNLRYCLNELFSRLHRDALKNIFFVFPSARASNFKPRDTVDILRGFLREINTKQGVSIAATKENMFFLDNEAFLHVCKTRRNVDFDKLEKEAYKQSWNVSRKENDRLFTFLTKGHEARGVEGTPEKKFLTPDLLEDHGSSLSASPETSVTEIQYNSDKSTHTLISQILADGYVHRSITETISLGGPCLLVSPEVLEKTILPSLKKLAEQRAKAIAVRALARAETKGRWKGLATVAHLIAEALLDKEVKRGPMPSQPEREDRVVKIAHLLANSHSCLRLSILGFPVRDRNPAKNDGPLPDLGEVNALLRLWTIARAIEIARSLFLEQRWALLGEIAGEPVRGVESARAVYAQIVSSPRKRQLAVALKKMGRSSEWLELGLPMKDFPPIRVSVVRDSRRYPSFWTDPESDIEAYDHGLKSYIKVLELDDFLDAQSHEELETEQDPNEVLLFRTRRDQIYAEKLRVACLPFERNRDLLLSSSNRCSFLDKARSLDPGSTIPELIEPILHGRWHPELADRTAAFRLEFLANIYIPKSNPELETIRQQVLWSSIVGAAQYAAAYESNTRSKNLDGLDDVEFLLPNSLRLSIHKKPESSGQFTIEIGPSIHRTPWHGTAAMRVSQDGKGVSPETRLSLELKHESYIPVFVANSQTNFLSEMATTFQPIVWLAAPVVERIKGEGANDGDAILTTIIQDKLQHLERNHLFGYPHGFSDGSHRSQLNTLV</sequence>
<dbReference type="Gene3D" id="3.40.50.300">
    <property type="entry name" value="P-loop containing nucleotide triphosphate hydrolases"/>
    <property type="match status" value="1"/>
</dbReference>
<dbReference type="PANTHER" id="PTHR32046:SF11">
    <property type="entry name" value="IMMUNE-ASSOCIATED NUCLEOTIDE-BINDING PROTEIN 10-LIKE"/>
    <property type="match status" value="1"/>
</dbReference>
<evidence type="ECO:0000313" key="1">
    <source>
        <dbReference type="Proteomes" id="UP000887540"/>
    </source>
</evidence>
<dbReference type="PANTHER" id="PTHR32046">
    <property type="entry name" value="G DOMAIN-CONTAINING PROTEIN"/>
    <property type="match status" value="1"/>
</dbReference>
<accession>A0A914DYH6</accession>
<dbReference type="CDD" id="cd00882">
    <property type="entry name" value="Ras_like_GTPase"/>
    <property type="match status" value="1"/>
</dbReference>
<reference evidence="2" key="1">
    <citation type="submission" date="2022-11" db="UniProtKB">
        <authorList>
            <consortium name="WormBaseParasite"/>
        </authorList>
    </citation>
    <scope>IDENTIFICATION</scope>
</reference>
<dbReference type="InterPro" id="IPR027417">
    <property type="entry name" value="P-loop_NTPase"/>
</dbReference>
<proteinExistence type="predicted"/>
<keyword evidence="1" id="KW-1185">Reference proteome</keyword>
<evidence type="ECO:0000313" key="2">
    <source>
        <dbReference type="WBParaSite" id="ACRNAN_scaffold4802.g24057.t1"/>
    </source>
</evidence>
<name>A0A914DYH6_9BILA</name>
<organism evidence="1 2">
    <name type="scientific">Acrobeloides nanus</name>
    <dbReference type="NCBI Taxonomy" id="290746"/>
    <lineage>
        <taxon>Eukaryota</taxon>
        <taxon>Metazoa</taxon>
        <taxon>Ecdysozoa</taxon>
        <taxon>Nematoda</taxon>
        <taxon>Chromadorea</taxon>
        <taxon>Rhabditida</taxon>
        <taxon>Tylenchina</taxon>
        <taxon>Cephalobomorpha</taxon>
        <taxon>Cephaloboidea</taxon>
        <taxon>Cephalobidae</taxon>
        <taxon>Acrobeloides</taxon>
    </lineage>
</organism>